<proteinExistence type="predicted"/>
<dbReference type="EMBL" id="JAVRRL010000134">
    <property type="protein sequence ID" value="KAK5107201.1"/>
    <property type="molecule type" value="Genomic_DNA"/>
</dbReference>
<accession>A0AAN7T944</accession>
<sequence>MGSQIRREPVQKQSTCSSEPEFHLLDTPLGTQIARVANDRIVASTRTSLAAPIAINPFPKMEFPAVRAAHNAGLNRLMVERNVSRYWRYAHIDGEKLPANFSELPTASKVIVTIVTCGLSFCFSTPAPPPPADSSAATFDRQRGYCYYLVPEIPFNGLEMHDDFGDQYMMSNYGAGTVSQDCFWLMGTGMKSVAPGDAWAGMPGGTAVNISWDWIWLYTYGEKSAVQKVPHGLTGNTTVHGARERLMQVERDTLQTLALGGFRGYAVAVWPPALINGVIVA</sequence>
<organism evidence="1 2">
    <name type="scientific">Meristemomyces frigidus</name>
    <dbReference type="NCBI Taxonomy" id="1508187"/>
    <lineage>
        <taxon>Eukaryota</taxon>
        <taxon>Fungi</taxon>
        <taxon>Dikarya</taxon>
        <taxon>Ascomycota</taxon>
        <taxon>Pezizomycotina</taxon>
        <taxon>Dothideomycetes</taxon>
        <taxon>Dothideomycetidae</taxon>
        <taxon>Mycosphaerellales</taxon>
        <taxon>Teratosphaeriaceae</taxon>
        <taxon>Meristemomyces</taxon>
    </lineage>
</organism>
<gene>
    <name evidence="1" type="ORF">LTR62_001647</name>
</gene>
<comment type="caution">
    <text evidence="1">The sequence shown here is derived from an EMBL/GenBank/DDBJ whole genome shotgun (WGS) entry which is preliminary data.</text>
</comment>
<evidence type="ECO:0000313" key="1">
    <source>
        <dbReference type="EMBL" id="KAK5107201.1"/>
    </source>
</evidence>
<dbReference type="Proteomes" id="UP001310890">
    <property type="component" value="Unassembled WGS sequence"/>
</dbReference>
<evidence type="ECO:0000313" key="2">
    <source>
        <dbReference type="Proteomes" id="UP001310890"/>
    </source>
</evidence>
<dbReference type="AlphaFoldDB" id="A0AAN7T944"/>
<protein>
    <submittedName>
        <fullName evidence="1">Uncharacterized protein</fullName>
    </submittedName>
</protein>
<name>A0AAN7T944_9PEZI</name>
<reference evidence="1" key="1">
    <citation type="submission" date="2023-08" db="EMBL/GenBank/DDBJ databases">
        <title>Black Yeasts Isolated from many extreme environments.</title>
        <authorList>
            <person name="Coleine C."/>
            <person name="Stajich J.E."/>
            <person name="Selbmann L."/>
        </authorList>
    </citation>
    <scope>NUCLEOTIDE SEQUENCE</scope>
    <source>
        <strain evidence="1">CCFEE 5401</strain>
    </source>
</reference>